<sequence length="397" mass="46915">MKTLYELDSRIMQERISFSKNILGPIFYEFCHLLHEEVNNNYNHDTDIILYMARDGLRLRYLYQLYRQSNNLKCKLVEKDFYISRFCCAKSCLYTDFDYVFDFIMTTEHSSSFTEIFESIIKAQDLSQNFRDGCKQGELYIEKLKNRYQESYWLKSYFLEHNIRLKKYLDDLLEGKQKIILVDSGGSGTTQGMLMRSFSQYEWIGLYFYAKSRPKNNSNNAHLKHILGVSSDEIRHNKYPRSCIFSHSLLIEAVLKIDFPSTEEYQYNEGKVMPINGIASESTIAPNLNDKNPYFLGIIEYFKEQKQFDSNKIHNKANEAYKHLFRLIKFPRKSELSMMDCSTSDSPEVLKKSKELKSFQAKRSLVKTSPWRSGQTTLEFPLPIARLIQLLKIWEHF</sequence>
<evidence type="ECO:0000313" key="1">
    <source>
        <dbReference type="EMBL" id="QDZ39120.1"/>
    </source>
</evidence>
<dbReference type="Proteomes" id="UP000318453">
    <property type="component" value="Chromosome"/>
</dbReference>
<protein>
    <submittedName>
        <fullName evidence="1">Uncharacterized protein</fullName>
    </submittedName>
</protein>
<gene>
    <name evidence="1" type="ORF">FRE64_03710</name>
</gene>
<name>A0A5B8NLG8_9CHRO</name>
<dbReference type="EMBL" id="CP042326">
    <property type="protein sequence ID" value="QDZ39120.1"/>
    <property type="molecule type" value="Genomic_DNA"/>
</dbReference>
<dbReference type="RefSeq" id="WP_146294728.1">
    <property type="nucleotide sequence ID" value="NZ_CP042326.1"/>
</dbReference>
<keyword evidence="2" id="KW-1185">Reference proteome</keyword>
<organism evidence="1 2">
    <name type="scientific">Euhalothece natronophila Z-M001</name>
    <dbReference type="NCBI Taxonomy" id="522448"/>
    <lineage>
        <taxon>Bacteria</taxon>
        <taxon>Bacillati</taxon>
        <taxon>Cyanobacteriota</taxon>
        <taxon>Cyanophyceae</taxon>
        <taxon>Oscillatoriophycideae</taxon>
        <taxon>Chroococcales</taxon>
        <taxon>Halothecacae</taxon>
        <taxon>Halothece cluster</taxon>
        <taxon>Euhalothece</taxon>
    </lineage>
</organism>
<reference evidence="1" key="1">
    <citation type="submission" date="2019-08" db="EMBL/GenBank/DDBJ databases">
        <title>Carotenoids and Carotenoid Binding Proteins in the Halophilic Cyanobacterium Euhalothece sp. ZM00.</title>
        <authorList>
            <person name="Cho S.M."/>
            <person name="Song J.Y."/>
            <person name="Park Y.-I."/>
        </authorList>
    </citation>
    <scope>NUCLEOTIDE SEQUENCE [LARGE SCALE GENOMIC DNA]</scope>
    <source>
        <strain evidence="1">Z-M001</strain>
    </source>
</reference>
<accession>A0A5B8NLG8</accession>
<dbReference type="AlphaFoldDB" id="A0A5B8NLG8"/>
<evidence type="ECO:0000313" key="2">
    <source>
        <dbReference type="Proteomes" id="UP000318453"/>
    </source>
</evidence>
<dbReference type="OrthoDB" id="9816564at2"/>
<dbReference type="KEGG" id="enn:FRE64_03710"/>
<proteinExistence type="predicted"/>